<reference evidence="1 2" key="1">
    <citation type="journal article" date="2021" name="Sci. Rep.">
        <title>Chromosome anchoring in Senegalese sole (Solea senegalensis) reveals sex-associated markers and genome rearrangements in flatfish.</title>
        <authorList>
            <person name="Guerrero-Cozar I."/>
            <person name="Gomez-Garrido J."/>
            <person name="Berbel C."/>
            <person name="Martinez-Blanch J.F."/>
            <person name="Alioto T."/>
            <person name="Claros M.G."/>
            <person name="Gagnaire P.A."/>
            <person name="Manchado M."/>
        </authorList>
    </citation>
    <scope>NUCLEOTIDE SEQUENCE [LARGE SCALE GENOMIC DNA]</scope>
    <source>
        <strain evidence="1">Sse05_10M</strain>
    </source>
</reference>
<dbReference type="AlphaFoldDB" id="A0AAV6RCG7"/>
<evidence type="ECO:0000313" key="1">
    <source>
        <dbReference type="EMBL" id="KAG7502780.1"/>
    </source>
</evidence>
<proteinExistence type="predicted"/>
<keyword evidence="2" id="KW-1185">Reference proteome</keyword>
<comment type="caution">
    <text evidence="1">The sequence shown here is derived from an EMBL/GenBank/DDBJ whole genome shotgun (WGS) entry which is preliminary data.</text>
</comment>
<name>A0AAV6RCG7_SOLSE</name>
<evidence type="ECO:0000313" key="2">
    <source>
        <dbReference type="Proteomes" id="UP000693946"/>
    </source>
</evidence>
<sequence>MEIETGISTASNQHEFAYRLSDTTVIKLFSIVSAEASLVPLIPMKTKQVCHSASHTGMFNNSLQILSFRGKRGKDVFVEPTILDICEEDMQSLAIRQGSVCPGRSRLRGARHYKESSCNCVPAQTRRLEHIMPAWSRLCFICTAGAPVAAVDERH</sequence>
<dbReference type="EMBL" id="JAGKHQ010000012">
    <property type="protein sequence ID" value="KAG7502780.1"/>
    <property type="molecule type" value="Genomic_DNA"/>
</dbReference>
<dbReference type="Proteomes" id="UP000693946">
    <property type="component" value="Linkage Group LG2"/>
</dbReference>
<accession>A0AAV6RCG7</accession>
<gene>
    <name evidence="1" type="ORF">JOB18_026496</name>
</gene>
<organism evidence="1 2">
    <name type="scientific">Solea senegalensis</name>
    <name type="common">Senegalese sole</name>
    <dbReference type="NCBI Taxonomy" id="28829"/>
    <lineage>
        <taxon>Eukaryota</taxon>
        <taxon>Metazoa</taxon>
        <taxon>Chordata</taxon>
        <taxon>Craniata</taxon>
        <taxon>Vertebrata</taxon>
        <taxon>Euteleostomi</taxon>
        <taxon>Actinopterygii</taxon>
        <taxon>Neopterygii</taxon>
        <taxon>Teleostei</taxon>
        <taxon>Neoteleostei</taxon>
        <taxon>Acanthomorphata</taxon>
        <taxon>Carangaria</taxon>
        <taxon>Pleuronectiformes</taxon>
        <taxon>Pleuronectoidei</taxon>
        <taxon>Soleidae</taxon>
        <taxon>Solea</taxon>
    </lineage>
</organism>
<protein>
    <submittedName>
        <fullName evidence="1">Uncharacterized protein</fullName>
    </submittedName>
</protein>